<dbReference type="RefSeq" id="WP_161812967.1">
    <property type="nucleotide sequence ID" value="NZ_BLJN01000003.1"/>
</dbReference>
<dbReference type="InterPro" id="IPR005467">
    <property type="entry name" value="His_kinase_dom"/>
</dbReference>
<evidence type="ECO:0000313" key="16">
    <source>
        <dbReference type="EMBL" id="GFE81298.1"/>
    </source>
</evidence>
<keyword evidence="5" id="KW-0808">Transferase</keyword>
<dbReference type="Pfam" id="PF01584">
    <property type="entry name" value="CheW"/>
    <property type="match status" value="1"/>
</dbReference>
<evidence type="ECO:0000313" key="17">
    <source>
        <dbReference type="Proteomes" id="UP000445000"/>
    </source>
</evidence>
<evidence type="ECO:0000256" key="9">
    <source>
        <dbReference type="PROSITE-ProRule" id="PRU00110"/>
    </source>
</evidence>
<dbReference type="SUPFAM" id="SSF47226">
    <property type="entry name" value="Histidine-containing phosphotransfer domain, HPT domain"/>
    <property type="match status" value="5"/>
</dbReference>
<dbReference type="EC" id="2.7.13.3" evidence="2"/>
<reference evidence="17" key="1">
    <citation type="submission" date="2020-01" db="EMBL/GenBank/DDBJ databases">
        <title>'Steroidobacter agaridevorans' sp. nov., agar-degrading bacteria isolated from rhizosphere soils.</title>
        <authorList>
            <person name="Ikenaga M."/>
            <person name="Kataoka M."/>
            <person name="Murouchi A."/>
            <person name="Katsuragi S."/>
            <person name="Sakai M."/>
        </authorList>
    </citation>
    <scope>NUCLEOTIDE SEQUENCE [LARGE SCALE GENOMIC DNA]</scope>
    <source>
        <strain evidence="17">YU21-B</strain>
    </source>
</reference>
<feature type="modified residue" description="Phosphohistidine" evidence="9">
    <location>
        <position position="684"/>
    </location>
</feature>
<dbReference type="Pfam" id="PF01627">
    <property type="entry name" value="Hpt"/>
    <property type="match status" value="2"/>
</dbReference>
<dbReference type="InterPro" id="IPR002545">
    <property type="entry name" value="CheW-lke_dom"/>
</dbReference>
<comment type="caution">
    <text evidence="16">The sequence shown here is derived from an EMBL/GenBank/DDBJ whole genome shotgun (WGS) entry which is preliminary data.</text>
</comment>
<keyword evidence="17" id="KW-1185">Reference proteome</keyword>
<keyword evidence="4 10" id="KW-0597">Phosphoprotein</keyword>
<protein>
    <recommendedName>
        <fullName evidence="3">Chemotaxis protein CheA</fullName>
        <ecNumber evidence="2">2.7.13.3</ecNumber>
    </recommendedName>
</protein>
<feature type="compositionally biased region" description="Basic and acidic residues" evidence="11">
    <location>
        <begin position="1662"/>
        <end position="1671"/>
    </location>
</feature>
<feature type="domain" description="HPt" evidence="15">
    <location>
        <begin position="637"/>
        <end position="741"/>
    </location>
</feature>
<dbReference type="FunFam" id="3.30.565.10:FF:000016">
    <property type="entry name" value="Chemotaxis protein CheA, putative"/>
    <property type="match status" value="1"/>
</dbReference>
<dbReference type="InterPro" id="IPR008207">
    <property type="entry name" value="Sig_transdc_His_kin_Hpt_dom"/>
</dbReference>
<dbReference type="Gene3D" id="3.40.50.2300">
    <property type="match status" value="1"/>
</dbReference>
<feature type="domain" description="Histidine kinase" evidence="12">
    <location>
        <begin position="1762"/>
        <end position="1995"/>
    </location>
</feature>
<evidence type="ECO:0000256" key="2">
    <source>
        <dbReference type="ARBA" id="ARBA00012438"/>
    </source>
</evidence>
<feature type="modified residue" description="4-aspartylphosphate" evidence="10">
    <location>
        <position position="2202"/>
    </location>
</feature>
<dbReference type="InterPro" id="IPR058661">
    <property type="entry name" value="FimL_2nd"/>
</dbReference>
<dbReference type="SMART" id="SM01231">
    <property type="entry name" value="H-kinase_dim"/>
    <property type="match status" value="1"/>
</dbReference>
<feature type="compositionally biased region" description="Pro residues" evidence="11">
    <location>
        <begin position="621"/>
        <end position="632"/>
    </location>
</feature>
<dbReference type="InterPro" id="IPR003594">
    <property type="entry name" value="HATPase_dom"/>
</dbReference>
<evidence type="ECO:0000256" key="1">
    <source>
        <dbReference type="ARBA" id="ARBA00000085"/>
    </source>
</evidence>
<dbReference type="InterPro" id="IPR004105">
    <property type="entry name" value="CheA-like_dim"/>
</dbReference>
<evidence type="ECO:0000259" key="15">
    <source>
        <dbReference type="PROSITE" id="PS50894"/>
    </source>
</evidence>
<evidence type="ECO:0000259" key="14">
    <source>
        <dbReference type="PROSITE" id="PS50851"/>
    </source>
</evidence>
<dbReference type="PROSITE" id="PS50110">
    <property type="entry name" value="RESPONSE_REGULATORY"/>
    <property type="match status" value="1"/>
</dbReference>
<dbReference type="Pfam" id="PF00072">
    <property type="entry name" value="Response_reg"/>
    <property type="match status" value="1"/>
</dbReference>
<feature type="compositionally biased region" description="Acidic residues" evidence="11">
    <location>
        <begin position="1337"/>
        <end position="1350"/>
    </location>
</feature>
<feature type="domain" description="Response regulatory" evidence="13">
    <location>
        <begin position="2153"/>
        <end position="2269"/>
    </location>
</feature>
<dbReference type="PROSITE" id="PS50109">
    <property type="entry name" value="HIS_KIN"/>
    <property type="match status" value="1"/>
</dbReference>
<feature type="compositionally biased region" description="Low complexity" evidence="11">
    <location>
        <begin position="1283"/>
        <end position="1331"/>
    </location>
</feature>
<feature type="region of interest" description="Disordered" evidence="11">
    <location>
        <begin position="611"/>
        <end position="636"/>
    </location>
</feature>
<dbReference type="InterPro" id="IPR011006">
    <property type="entry name" value="CheY-like_superfamily"/>
</dbReference>
<dbReference type="SMART" id="SM00073">
    <property type="entry name" value="HPT"/>
    <property type="match status" value="2"/>
</dbReference>
<dbReference type="InterPro" id="IPR036061">
    <property type="entry name" value="CheW-like_dom_sf"/>
</dbReference>
<feature type="region of interest" description="Disordered" evidence="11">
    <location>
        <begin position="1638"/>
        <end position="1671"/>
    </location>
</feature>
<dbReference type="GO" id="GO:0000155">
    <property type="term" value="F:phosphorelay sensor kinase activity"/>
    <property type="evidence" value="ECO:0007669"/>
    <property type="project" value="InterPro"/>
</dbReference>
<dbReference type="CDD" id="cd17546">
    <property type="entry name" value="REC_hyHK_CKI1_RcsC-like"/>
    <property type="match status" value="1"/>
</dbReference>
<feature type="domain" description="CheW-like" evidence="14">
    <location>
        <begin position="1997"/>
        <end position="2135"/>
    </location>
</feature>
<evidence type="ECO:0000256" key="6">
    <source>
        <dbReference type="ARBA" id="ARBA00022777"/>
    </source>
</evidence>
<dbReference type="Gene3D" id="1.20.120.160">
    <property type="entry name" value="HPT domain"/>
    <property type="match status" value="3"/>
</dbReference>
<dbReference type="InterPro" id="IPR001789">
    <property type="entry name" value="Sig_transdc_resp-reg_receiver"/>
</dbReference>
<dbReference type="Gene3D" id="3.30.565.10">
    <property type="entry name" value="Histidine kinase-like ATPase, C-terminal domain"/>
    <property type="match status" value="1"/>
</dbReference>
<comment type="catalytic activity">
    <reaction evidence="1">
        <text>ATP + protein L-histidine = ADP + protein N-phospho-L-histidine.</text>
        <dbReference type="EC" id="2.7.13.3"/>
    </reaction>
</comment>
<dbReference type="SUPFAM" id="SSF52172">
    <property type="entry name" value="CheY-like"/>
    <property type="match status" value="1"/>
</dbReference>
<dbReference type="CDD" id="cd00088">
    <property type="entry name" value="HPT"/>
    <property type="match status" value="2"/>
</dbReference>
<evidence type="ECO:0000256" key="4">
    <source>
        <dbReference type="ARBA" id="ARBA00022553"/>
    </source>
</evidence>
<evidence type="ECO:0000256" key="7">
    <source>
        <dbReference type="ARBA" id="ARBA00023012"/>
    </source>
</evidence>
<organism evidence="16 17">
    <name type="scientific">Steroidobacter agaridevorans</name>
    <dbReference type="NCBI Taxonomy" id="2695856"/>
    <lineage>
        <taxon>Bacteria</taxon>
        <taxon>Pseudomonadati</taxon>
        <taxon>Pseudomonadota</taxon>
        <taxon>Gammaproteobacteria</taxon>
        <taxon>Steroidobacterales</taxon>
        <taxon>Steroidobacteraceae</taxon>
        <taxon>Steroidobacter</taxon>
    </lineage>
</organism>
<dbReference type="InterPro" id="IPR004358">
    <property type="entry name" value="Sig_transdc_His_kin-like_C"/>
</dbReference>
<dbReference type="GO" id="GO:0005737">
    <property type="term" value="C:cytoplasm"/>
    <property type="evidence" value="ECO:0007669"/>
    <property type="project" value="InterPro"/>
</dbReference>
<dbReference type="Proteomes" id="UP000445000">
    <property type="component" value="Unassembled WGS sequence"/>
</dbReference>
<dbReference type="Pfam" id="PF26379">
    <property type="entry name" value="FimL_2nd"/>
    <property type="match status" value="1"/>
</dbReference>
<dbReference type="PROSITE" id="PS50894">
    <property type="entry name" value="HPT"/>
    <property type="match status" value="2"/>
</dbReference>
<dbReference type="SMART" id="SM00260">
    <property type="entry name" value="CheW"/>
    <property type="match status" value="1"/>
</dbReference>
<dbReference type="InterPro" id="IPR051315">
    <property type="entry name" value="Bact_Chemotaxis_CheA"/>
</dbReference>
<dbReference type="InterPro" id="IPR036641">
    <property type="entry name" value="HPT_dom_sf"/>
</dbReference>
<dbReference type="SUPFAM" id="SSF55874">
    <property type="entry name" value="ATPase domain of HSP90 chaperone/DNA topoisomerase II/histidine kinase"/>
    <property type="match status" value="1"/>
</dbReference>
<dbReference type="PANTHER" id="PTHR43395">
    <property type="entry name" value="SENSOR HISTIDINE KINASE CHEA"/>
    <property type="match status" value="1"/>
</dbReference>
<keyword evidence="7" id="KW-0902">Two-component regulatory system</keyword>
<dbReference type="Pfam" id="PF02518">
    <property type="entry name" value="HATPase_c"/>
    <property type="match status" value="1"/>
</dbReference>
<feature type="domain" description="HPt" evidence="15">
    <location>
        <begin position="1346"/>
        <end position="1450"/>
    </location>
</feature>
<evidence type="ECO:0000256" key="11">
    <source>
        <dbReference type="SAM" id="MobiDB-lite"/>
    </source>
</evidence>
<dbReference type="Gene3D" id="2.30.30.40">
    <property type="entry name" value="SH3 Domains"/>
    <property type="match status" value="1"/>
</dbReference>
<sequence length="2277" mass="245840">MAEVSSQTLHIVARELASELNEARASLEAFGEQQDNLALLRKCNEHLHAVHGALRVAEVYGAALLAEEMGQVANYLIANFNEKRHLAEGLDALMRAMVQLPTYLERVMSGGRDMALVLLPLLNDLRAVRGHALLSEGTLLLLNLSSDQQANPVAGAAEGALTVAQWARKLRTRFQLGLLGWIKGERVDQNLETLSRTSEKLEHVATTQAVFQLWWVVGAILEALREGGLEGSASIKRLLGQADREMKRLYEAGEARYADSPPLELLNNLLYYVARARTNGPRVAAVRASFRLSELLPVDEGVEQARESLSAPSVKLMKTVAAAIKEDLSRVKDALDIFVRQGGTQVDELAPQLELLKKIADTLGVLGLGELRDKVQTETADLQAIVAQKSKASEGTLLRMAATLIKVEDSLDEQLVGMIVPTADSSAPAKPAGPDDIEFRQVTEAVLRECIVNMARIKEAIAHSLDKPREGTAVDQIPQLMRGITAGLLMLGKTRVVEIMEGIDKALQNFVRSDGLTLPQEAVDRLADAIVAVEYYMETIQAGRADPWYMLDNAETCLRYLAEAQPVPRVEAFGGTTSDHARTVVIEPHAATVALGTEHEPTAVLDPVTQEVRRPTKPAAAPQPPAPMPPALTKPVDREVDPEFVELFIEEAKDEIAKLNQFFPLWDSNPQDQEALVNVRRSFHTLKGSGRMVGAQLIGDFAWSVENMLNRVINKTLDRTPDIMALMRSAVAAVPELVEQLETGRAPQADIAKIINTANTLAGVRPGTATQTLAAAPAAAPKPAPARRPEPPVLTAAAMEAPTLSPLPEKKTEPAPQAITPAAESAESRMDPALHEIYAKETAGHLATIHKFIAACRLATPPYVVTEDLHRSCHTLSGTAKTAGARQGIKIAEPLNRYIRKLYDNSIGMSDAGLASLSDAVTAIQQVVENINENTGFFLDHDVIVRRLNDLEHSLDAEISRIAELGATTSANATNSEATGEHLITSTAATSVNLQLSVPPLEPVHVDEMSLAEVNAMLPPIEPETFELSPVEPSMLESGAFDATTLVVGEEINLQAPEVSVEDIELAVPELVVEEITLDAAALAGGATEALGEEIVLGAVEVTPEEITLDEPAGEVVEIEAGFKGLDTLQWSYENFPKDGADAANHDGSSGELQVEAVELSSDDDLTQEAAALAELTQEEPGIVVDEAQLLLDESNRALLQLNEPLPAEATDLIVETAPWAAEYEPPMLPPESAVARDDAETIRSPSLRPAADETLGEAAAMAATPELAPFSEPAEMAAFDDQPAAPSEAAPGAEQSQAMASETSAEPISEPASAAQSQAVSEVAPAAQQPGASATEPEDEGDYDDSDFDPDVAAIFTEEATELLETADQSLSSWIRDRANTALVFELKRVVHTLKGGARMAGIRAMGDLSHELETLMGLVETGQVPAEQRVFDALQASLDELHRMRDVVASGERCKPARELMRRIRALANGEAEEAPAPVSAPQAAAAEPTSAAAIMPAAPIAPEIVPPAALTPEPVFDAPAEEIVEIEDYSPDDRDIGSQTDIVPTLTDIEALVEEEAAAEKALAEGELSEGAWSEEPSAPEIEAVSDVEVEFGADELGAVAPRESVRVEETPDAAIQAEHAATGVHAAHDVSAVAPELPPDGSEQQEEAAEAQAPALPGREKPTQQEPREFARVDADLLDNLLNNAGEVSIFRSRMEQQVSSIEFNLAELGRTVTRLKEQLRKLELETESQILHRHQEQFPDRADFDPLEMDRYSTIQQLTRAFAESVSDVSSIEGLLENLTREAQNLLLQQSRVVTEMQNGLMRTRMVPFQRHVQRLSRLVRQVANDTKKSVELVVVGANGELDRQVLERMLPPFEHMLRNSVVHGIETPEERVASGKPAQGTIKVGLHREGSEMVIVLEDDGRGIDVNAVRERAKQRGLLQAGRVLTDEEAMQLILEPGFSTASTITQHAGRGVGMDVVVNEIKKLGGALFTASELGKGVKFTIRLPFTLAITQALIVRTGDELYALPLPSVEGVARIPKSEVQRHLAEESPTFNYGGQVYRLQHLGAFVGGGPSALPELDVSVPLILIRAGEHSTAIVTDELVGSREMVVKSVGPQIATIRGIAGATILGDGRIVIILDMGTLVRSDWRGGKAPLEQQGPKQDNRTFALVVDDSITVRRVTQRLLERNGMRVMTAKDGVDALSILQEHIPDVILLDIEMPRMDGYELATQVRADARLTDIPIVMITSRVGEKHRARAIEIGVNDYLGKPYQENQLLDAIEPLVQARRRKVS</sequence>
<evidence type="ECO:0000256" key="5">
    <source>
        <dbReference type="ARBA" id="ARBA00022679"/>
    </source>
</evidence>
<keyword evidence="6" id="KW-0418">Kinase</keyword>
<evidence type="ECO:0000256" key="10">
    <source>
        <dbReference type="PROSITE-ProRule" id="PRU00169"/>
    </source>
</evidence>
<evidence type="ECO:0000256" key="8">
    <source>
        <dbReference type="ARBA" id="ARBA00035100"/>
    </source>
</evidence>
<dbReference type="SUPFAM" id="SSF50341">
    <property type="entry name" value="CheW-like"/>
    <property type="match status" value="1"/>
</dbReference>
<dbReference type="GO" id="GO:0006935">
    <property type="term" value="P:chemotaxis"/>
    <property type="evidence" value="ECO:0007669"/>
    <property type="project" value="InterPro"/>
</dbReference>
<evidence type="ECO:0000259" key="12">
    <source>
        <dbReference type="PROSITE" id="PS50109"/>
    </source>
</evidence>
<dbReference type="PROSITE" id="PS50851">
    <property type="entry name" value="CHEW"/>
    <property type="match status" value="1"/>
</dbReference>
<evidence type="ECO:0000256" key="3">
    <source>
        <dbReference type="ARBA" id="ARBA00021495"/>
    </source>
</evidence>
<name>A0A829YEK4_9GAMM</name>
<feature type="modified residue" description="Phosphohistidine" evidence="9">
    <location>
        <position position="1393"/>
    </location>
</feature>
<dbReference type="PANTHER" id="PTHR43395:SF8">
    <property type="entry name" value="HISTIDINE KINASE"/>
    <property type="match status" value="1"/>
</dbReference>
<gene>
    <name evidence="16" type="ORF">GCM10011487_32980</name>
</gene>
<accession>A0A829YEK4</accession>
<dbReference type="SMART" id="SM00448">
    <property type="entry name" value="REC"/>
    <property type="match status" value="1"/>
</dbReference>
<dbReference type="SMART" id="SM00387">
    <property type="entry name" value="HATPase_c"/>
    <property type="match status" value="1"/>
</dbReference>
<dbReference type="InterPro" id="IPR036890">
    <property type="entry name" value="HATPase_C_sf"/>
</dbReference>
<comment type="function">
    <text evidence="8">Involved in the transmission of sensory signals from the chemoreceptors to the flagellar motors. CheA is autophosphorylated; it can transfer its phosphate group to either CheB or CheY.</text>
</comment>
<dbReference type="EMBL" id="BLJN01000003">
    <property type="protein sequence ID" value="GFE81298.1"/>
    <property type="molecule type" value="Genomic_DNA"/>
</dbReference>
<dbReference type="PRINTS" id="PR00344">
    <property type="entry name" value="BCTRLSENSOR"/>
</dbReference>
<feature type="region of interest" description="Disordered" evidence="11">
    <location>
        <begin position="1230"/>
        <end position="1251"/>
    </location>
</feature>
<evidence type="ECO:0000259" key="13">
    <source>
        <dbReference type="PROSITE" id="PS50110"/>
    </source>
</evidence>
<dbReference type="Pfam" id="PF02895">
    <property type="entry name" value="H-kinase_dim"/>
    <property type="match status" value="1"/>
</dbReference>
<feature type="region of interest" description="Disordered" evidence="11">
    <location>
        <begin position="1281"/>
        <end position="1350"/>
    </location>
</feature>
<proteinExistence type="predicted"/>